<dbReference type="AlphaFoldDB" id="A0A1Z1CC71"/>
<dbReference type="EMBL" id="KX264252">
    <property type="protein sequence ID" value="ANM86373.1"/>
    <property type="molecule type" value="Genomic_DNA"/>
</dbReference>
<proteinExistence type="predicted"/>
<evidence type="ECO:0000259" key="2">
    <source>
        <dbReference type="Pfam" id="PF12825"/>
    </source>
</evidence>
<dbReference type="Pfam" id="PF12825">
    <property type="entry name" value="DUF3818"/>
    <property type="match status" value="2"/>
</dbReference>
<feature type="domain" description="PX" evidence="2">
    <location>
        <begin position="358"/>
        <end position="483"/>
    </location>
</feature>
<evidence type="ECO:0000313" key="4">
    <source>
        <dbReference type="EMBL" id="ANM86373.1"/>
    </source>
</evidence>
<dbReference type="GO" id="GO:0035091">
    <property type="term" value="F:phosphatidylinositol binding"/>
    <property type="evidence" value="ECO:0007669"/>
    <property type="project" value="TreeGrafter"/>
</dbReference>
<organism evidence="4">
    <name type="scientific">Cladonia uncialis subsp. uncialis</name>
    <dbReference type="NCBI Taxonomy" id="180999"/>
    <lineage>
        <taxon>Eukaryota</taxon>
        <taxon>Fungi</taxon>
        <taxon>Dikarya</taxon>
        <taxon>Ascomycota</taxon>
        <taxon>Pezizomycotina</taxon>
        <taxon>Lecanoromycetes</taxon>
        <taxon>OSLEUM clade</taxon>
        <taxon>Lecanoromycetidae</taxon>
        <taxon>Lecanorales</taxon>
        <taxon>Lecanorineae</taxon>
        <taxon>Cladoniaceae</taxon>
        <taxon>Cladonia</taxon>
    </lineage>
</organism>
<dbReference type="InterPro" id="IPR047168">
    <property type="entry name" value="LEC1-like"/>
</dbReference>
<feature type="compositionally biased region" description="Basic and acidic residues" evidence="1">
    <location>
        <begin position="586"/>
        <end position="608"/>
    </location>
</feature>
<sequence length="711" mass="78320">MASFQLTASQSHALFDILTHHEAYAEIRALRNPATIATFGAPLEPANTTSSSPLIQTLLERFLLVLPGLRDVSPDFWTRNVKGLATALDDTNLSESYDKGSIGIRRTLSTAIAAMVEYVSRGTLGGYPKSSINIDRQYDLDNSDDVISAWDDFLQQIIYGDLLDRMFKKAAETDKLSDHEPVVQAGVKYALVICGSFLHYILIISPRGQSMLPLLTKAHNMAPYFLIRQTLKVGNAASMLSGMVKLILAKLNMSTVTTWFGGQGSDSGMNLLQQIISSVLSSDTNELRKRAVAIEKEEKSPNKDVLEMLKAYGTKQPEEQGADSCRQEMLPESIVSAVLSELPKSKDLSPMQHELALEYIAIQLAIRDREQLINVLCNHQPDLFTSSIRTLVSAYEPIIRALHQAVDLSAGVSDAEAFLTDLINISRVDNKSGSSRNPSVEDYCRLLDKHQGSSHRFIHQVLKNGKDLSKWYREYAEHAAKQYQQETFHPRADEHSTNAAAGDFTPQLESLFGALSDDDKSKVLKEADKHAEYLSSLTETSTTRMKTVIRQLCAPDSDTMLGPGMFLSRWQALMDEAPITPAEPEGPVRHGKDASVKDATRVDTDGSKKGTGGLQEKVEVSMVSPPDVSNCVCLLSPGFRDTLMRPGPVPSFWRIELGEQFARSVSKSLGNSLVHWRHRLLFASHNSPRSSAAGPTSNILLDSDDTQAMPG</sequence>
<feature type="region of interest" description="Disordered" evidence="1">
    <location>
        <begin position="686"/>
        <end position="711"/>
    </location>
</feature>
<reference evidence="4" key="1">
    <citation type="submission" date="2016-05" db="EMBL/GenBank/DDBJ databases">
        <title>Lichen genome sequencing reveals its rich biosynthetic potential.</title>
        <authorList>
            <person name="Bertrand R.L."/>
            <person name="Abdel-Hameed M."/>
            <person name="Sorensen J.L."/>
        </authorList>
    </citation>
    <scope>NUCLEOTIDE SEQUENCE</scope>
</reference>
<dbReference type="Pfam" id="PF12828">
    <property type="entry name" value="PXB"/>
    <property type="match status" value="1"/>
</dbReference>
<evidence type="ECO:0000256" key="1">
    <source>
        <dbReference type="SAM" id="MobiDB-lite"/>
    </source>
</evidence>
<dbReference type="InterPro" id="IPR024554">
    <property type="entry name" value="LEC1-like_C"/>
</dbReference>
<feature type="region of interest" description="Disordered" evidence="1">
    <location>
        <begin position="579"/>
        <end position="612"/>
    </location>
</feature>
<dbReference type="PANTHER" id="PTHR47185">
    <property type="entry name" value="PX DOMAIN-CONTAINING PROTEIN YPR097W"/>
    <property type="match status" value="1"/>
</dbReference>
<evidence type="ECO:0000259" key="3">
    <source>
        <dbReference type="Pfam" id="PF12828"/>
    </source>
</evidence>
<dbReference type="InterPro" id="IPR024555">
    <property type="entry name" value="PX-associated"/>
</dbReference>
<dbReference type="PANTHER" id="PTHR47185:SF2">
    <property type="entry name" value="FUNGAL PROTEIN"/>
    <property type="match status" value="1"/>
</dbReference>
<name>A0A1Z1CC71_CLAUC</name>
<feature type="compositionally biased region" description="Polar residues" evidence="1">
    <location>
        <begin position="686"/>
        <end position="700"/>
    </location>
</feature>
<feature type="domain" description="PX-associated" evidence="3">
    <location>
        <begin position="5"/>
        <end position="121"/>
    </location>
</feature>
<feature type="domain" description="PX" evidence="2">
    <location>
        <begin position="163"/>
        <end position="339"/>
    </location>
</feature>
<protein>
    <submittedName>
        <fullName evidence="4">Uncharacterized protein</fullName>
    </submittedName>
</protein>
<accession>A0A1Z1CC71</accession>